<dbReference type="AlphaFoldDB" id="A0A5E4DBK7"/>
<feature type="non-terminal residue" evidence="1">
    <location>
        <position position="121"/>
    </location>
</feature>
<name>A0A5E4DBK7_MARMO</name>
<comment type="caution">
    <text evidence="1">The sequence shown here is derived from an EMBL/GenBank/DDBJ whole genome shotgun (WGS) entry which is preliminary data.</text>
</comment>
<keyword evidence="2" id="KW-1185">Reference proteome</keyword>
<protein>
    <submittedName>
        <fullName evidence="1">Uncharacterized protein</fullName>
    </submittedName>
</protein>
<accession>A0A5E4DBK7</accession>
<sequence>MDTVTFNQTWSVPRSSPLGRGSNGSGGVVGIRQWVSSSVTETKLQLQLWGIVSRQSPRVSSSVGFSCIHGSGFFCGSSTQKEDLQVISGWQQQNQRKQQWLQQCRQQLIDRKPPVQQWRPQ</sequence>
<dbReference type="Proteomes" id="UP000335636">
    <property type="component" value="Unassembled WGS sequence"/>
</dbReference>
<proteinExistence type="predicted"/>
<dbReference type="EMBL" id="CABDUW010008344">
    <property type="protein sequence ID" value="VTJ91425.1"/>
    <property type="molecule type" value="Genomic_DNA"/>
</dbReference>
<evidence type="ECO:0000313" key="2">
    <source>
        <dbReference type="Proteomes" id="UP000335636"/>
    </source>
</evidence>
<gene>
    <name evidence="1" type="ORF">MONAX_5E019208</name>
</gene>
<evidence type="ECO:0000313" key="1">
    <source>
        <dbReference type="EMBL" id="VTJ91425.1"/>
    </source>
</evidence>
<reference evidence="1" key="1">
    <citation type="submission" date="2019-04" db="EMBL/GenBank/DDBJ databases">
        <authorList>
            <person name="Alioto T."/>
            <person name="Alioto T."/>
        </authorList>
    </citation>
    <scope>NUCLEOTIDE SEQUENCE [LARGE SCALE GENOMIC DNA]</scope>
</reference>
<organism evidence="1 2">
    <name type="scientific">Marmota monax</name>
    <name type="common">Woodchuck</name>
    <dbReference type="NCBI Taxonomy" id="9995"/>
    <lineage>
        <taxon>Eukaryota</taxon>
        <taxon>Metazoa</taxon>
        <taxon>Chordata</taxon>
        <taxon>Craniata</taxon>
        <taxon>Vertebrata</taxon>
        <taxon>Euteleostomi</taxon>
        <taxon>Mammalia</taxon>
        <taxon>Eutheria</taxon>
        <taxon>Euarchontoglires</taxon>
        <taxon>Glires</taxon>
        <taxon>Rodentia</taxon>
        <taxon>Sciuromorpha</taxon>
        <taxon>Sciuridae</taxon>
        <taxon>Xerinae</taxon>
        <taxon>Marmotini</taxon>
        <taxon>Marmota</taxon>
    </lineage>
</organism>